<protein>
    <recommendedName>
        <fullName evidence="4">Protein giant-lens</fullName>
    </recommendedName>
</protein>
<feature type="signal peptide" evidence="1">
    <location>
        <begin position="1"/>
        <end position="18"/>
    </location>
</feature>
<dbReference type="OrthoDB" id="8177523at2759"/>
<evidence type="ECO:0000313" key="2">
    <source>
        <dbReference type="EMBL" id="CAD7081520.1"/>
    </source>
</evidence>
<keyword evidence="3" id="KW-1185">Reference proteome</keyword>
<dbReference type="FunCoup" id="A0A7R8UIZ3">
    <property type="interactions" value="155"/>
</dbReference>
<reference evidence="2 3" key="1">
    <citation type="submission" date="2020-11" db="EMBL/GenBank/DDBJ databases">
        <authorList>
            <person name="Wallbank WR R."/>
            <person name="Pardo Diaz C."/>
            <person name="Kozak K."/>
            <person name="Martin S."/>
            <person name="Jiggins C."/>
            <person name="Moest M."/>
            <person name="Warren A I."/>
            <person name="Generalovic N T."/>
            <person name="Byers J.R.P. K."/>
            <person name="Montejo-Kovacevich G."/>
            <person name="Yen C E."/>
        </authorList>
    </citation>
    <scope>NUCLEOTIDE SEQUENCE [LARGE SCALE GENOMIC DNA]</scope>
</reference>
<dbReference type="EMBL" id="LR899010">
    <property type="protein sequence ID" value="CAD7081520.1"/>
    <property type="molecule type" value="Genomic_DNA"/>
</dbReference>
<dbReference type="Proteomes" id="UP000594454">
    <property type="component" value="Chromosome 2"/>
</dbReference>
<dbReference type="OMA" id="TEQVVHC"/>
<proteinExistence type="predicted"/>
<dbReference type="InParanoid" id="A0A7R8UIZ3"/>
<evidence type="ECO:0000313" key="3">
    <source>
        <dbReference type="Proteomes" id="UP000594454"/>
    </source>
</evidence>
<dbReference type="Gene3D" id="2.20.20.160">
    <property type="match status" value="3"/>
</dbReference>
<keyword evidence="1" id="KW-0732">Signal</keyword>
<dbReference type="Pfam" id="PF11581">
    <property type="entry name" value="Argos"/>
    <property type="match status" value="1"/>
</dbReference>
<gene>
    <name evidence="2" type="ORF">HERILL_LOCUS4619</name>
</gene>
<organism evidence="2 3">
    <name type="scientific">Hermetia illucens</name>
    <name type="common">Black soldier fly</name>
    <dbReference type="NCBI Taxonomy" id="343691"/>
    <lineage>
        <taxon>Eukaryota</taxon>
        <taxon>Metazoa</taxon>
        <taxon>Ecdysozoa</taxon>
        <taxon>Arthropoda</taxon>
        <taxon>Hexapoda</taxon>
        <taxon>Insecta</taxon>
        <taxon>Pterygota</taxon>
        <taxon>Neoptera</taxon>
        <taxon>Endopterygota</taxon>
        <taxon>Diptera</taxon>
        <taxon>Brachycera</taxon>
        <taxon>Stratiomyomorpha</taxon>
        <taxon>Stratiomyidae</taxon>
        <taxon>Hermetiinae</taxon>
        <taxon>Hermetia</taxon>
    </lineage>
</organism>
<name>A0A7R8UIZ3_HERIL</name>
<evidence type="ECO:0000256" key="1">
    <source>
        <dbReference type="SAM" id="SignalP"/>
    </source>
</evidence>
<evidence type="ECO:0008006" key="4">
    <source>
        <dbReference type="Google" id="ProtNLM"/>
    </source>
</evidence>
<feature type="chain" id="PRO_5030692344" description="Protein giant-lens" evidence="1">
    <location>
        <begin position="19"/>
        <end position="375"/>
    </location>
</feature>
<dbReference type="InterPro" id="IPR021633">
    <property type="entry name" value="Argos"/>
</dbReference>
<accession>A0A7R8UIZ3</accession>
<dbReference type="Gene3D" id="2.20.20.150">
    <property type="match status" value="1"/>
</dbReference>
<dbReference type="AlphaFoldDB" id="A0A7R8UIZ3"/>
<sequence>MTASLTLIMLHFIGVAIASRVPLEVLELPQSTAPFKTSSDELVTQQNPHYQKDQQKPRQVTAAAHSQDIKIFYQVGNSEDDLPICAPNEVCSKIDLYETPWIERQCRCPDKHVIRESFQSTLHKLPSFNKNNEIFRGKKFKHPSKHLPDLGDGKPENTHLKMLLQRLEGEGIGHEGVQDNHGSEGLKTDDVPHTHNHDVRLRHNSHHRGMTTINGCPSNTGASDGHTIVDKTRHYKLCNPVHKLPICRYFRDYTWTLSILSDQNVTEQIVHCRCPQNSVTYLTKREPLESGKAGYVYLFACSPQSRLRCQRKEPCTLFTVRKRQEFLDEVNTNPLCLCPKGHHCPRHHTDPGAISGKNYVEDNIHTYSGYCMTNG</sequence>